<dbReference type="EMBL" id="PHFL01000071">
    <property type="protein sequence ID" value="RFM23074.1"/>
    <property type="molecule type" value="Genomic_DNA"/>
</dbReference>
<dbReference type="InterPro" id="IPR000801">
    <property type="entry name" value="Esterase-like"/>
</dbReference>
<dbReference type="Pfam" id="PF00756">
    <property type="entry name" value="Esterase"/>
    <property type="match status" value="1"/>
</dbReference>
<dbReference type="PANTHER" id="PTHR48098">
    <property type="entry name" value="ENTEROCHELIN ESTERASE-RELATED"/>
    <property type="match status" value="1"/>
</dbReference>
<dbReference type="AlphaFoldDB" id="A0A395LZK6"/>
<reference evidence="1 2" key="1">
    <citation type="journal article" date="2011" name="ISME J.">
        <title>Community ecology of hot spring cyanobacterial mats: predominant populations and their functional potential.</title>
        <authorList>
            <person name="Klatt C.G."/>
            <person name="Wood J.M."/>
            <person name="Rusch D.B."/>
            <person name="Bateson M.M."/>
            <person name="Hamamura N."/>
            <person name="Heidelberg J.F."/>
            <person name="Grossman A.R."/>
            <person name="Bhaya D."/>
            <person name="Cohan F.M."/>
            <person name="Kuhl M."/>
            <person name="Bryant D.A."/>
            <person name="Ward D.M."/>
        </authorList>
    </citation>
    <scope>NUCLEOTIDE SEQUENCE [LARGE SCALE GENOMIC DNA]</scope>
    <source>
        <strain evidence="1">OS</strain>
    </source>
</reference>
<evidence type="ECO:0000313" key="2">
    <source>
        <dbReference type="Proteomes" id="UP000266389"/>
    </source>
</evidence>
<keyword evidence="1" id="KW-0378">Hydrolase</keyword>
<dbReference type="Proteomes" id="UP000266389">
    <property type="component" value="Unassembled WGS sequence"/>
</dbReference>
<protein>
    <submittedName>
        <fullName evidence="1">Alpha/beta hydrolase</fullName>
    </submittedName>
</protein>
<dbReference type="GO" id="GO:0016787">
    <property type="term" value="F:hydrolase activity"/>
    <property type="evidence" value="ECO:0007669"/>
    <property type="project" value="UniProtKB-KW"/>
</dbReference>
<comment type="caution">
    <text evidence="1">The sequence shown here is derived from an EMBL/GenBank/DDBJ whole genome shotgun (WGS) entry which is preliminary data.</text>
</comment>
<proteinExistence type="predicted"/>
<organism evidence="1 2">
    <name type="scientific">Candidatus Thermochlorobacter aerophilus</name>
    <dbReference type="NCBI Taxonomy" id="1868324"/>
    <lineage>
        <taxon>Bacteria</taxon>
        <taxon>Pseudomonadati</taxon>
        <taxon>Chlorobiota</taxon>
        <taxon>Chlorobiia</taxon>
        <taxon>Chlorobiales</taxon>
        <taxon>Candidatus Thermochlorobacteriaceae</taxon>
        <taxon>Candidatus Thermochlorobacter</taxon>
    </lineage>
</organism>
<evidence type="ECO:0000313" key="1">
    <source>
        <dbReference type="EMBL" id="RFM23074.1"/>
    </source>
</evidence>
<dbReference type="InterPro" id="IPR029058">
    <property type="entry name" value="AB_hydrolase_fold"/>
</dbReference>
<name>A0A395LZK6_9BACT</name>
<dbReference type="InterPro" id="IPR050583">
    <property type="entry name" value="Mycobacterial_A85_antigen"/>
</dbReference>
<dbReference type="Gene3D" id="3.40.50.1820">
    <property type="entry name" value="alpha/beta hydrolase"/>
    <property type="match status" value="1"/>
</dbReference>
<sequence length="299" mass="34390">MQILMLVAYAVLSETLFAMQAMLNDTVPLGVTGTIRRFEKFPSRYVEPRNVDVWLPPDYDKNPNERYAVLYMHDGQNLFDPKLSFIGVDWAIDETLTQLIGEKRVPPVMVVGVWNSPKRRAEYMPQKAFEKLSEAEKAAWIAQHGSPACSDRYLQFLVSELKPFIDSTFRTQPQRESTFIMGSSMGGLVSLYAICEYPEVFGGAGCLSTHFPAGKGIMLEYMKDHLPDPSTHKIYFDYGTETVDKDYEPYQRQADEIMKAKGYTSKTWMTRKFEGDEHSERAWRKRVHIPLQFLLTHSD</sequence>
<dbReference type="SUPFAM" id="SSF53474">
    <property type="entry name" value="alpha/beta-Hydrolases"/>
    <property type="match status" value="1"/>
</dbReference>
<dbReference type="PANTHER" id="PTHR48098:SF6">
    <property type="entry name" value="FERRI-BACILLIBACTIN ESTERASE BESA"/>
    <property type="match status" value="1"/>
</dbReference>
<gene>
    <name evidence="1" type="ORF">D0433_13210</name>
</gene>
<accession>A0A395LZK6</accession>